<dbReference type="GO" id="GO:0006351">
    <property type="term" value="P:DNA-templated transcription"/>
    <property type="evidence" value="ECO:0007669"/>
    <property type="project" value="InterPro"/>
</dbReference>
<dbReference type="GO" id="GO:0016831">
    <property type="term" value="F:carboxy-lyase activity"/>
    <property type="evidence" value="ECO:0007669"/>
    <property type="project" value="TreeGrafter"/>
</dbReference>
<dbReference type="EMBL" id="BLJY01000016">
    <property type="protein sequence ID" value="GFF21780.1"/>
    <property type="molecule type" value="Genomic_DNA"/>
</dbReference>
<evidence type="ECO:0000256" key="1">
    <source>
        <dbReference type="ARBA" id="ARBA00023015"/>
    </source>
</evidence>
<dbReference type="InterPro" id="IPR004507">
    <property type="entry name" value="UbiX-like"/>
</dbReference>
<comment type="caution">
    <text evidence="5">The sequence shown here is derived from an EMBL/GenBank/DDBJ whole genome shotgun (WGS) entry which is preliminary data.</text>
</comment>
<gene>
    <name evidence="5" type="ORF">ATEIFO6365_0016010400</name>
</gene>
<evidence type="ECO:0000259" key="4">
    <source>
        <dbReference type="SMART" id="SM00906"/>
    </source>
</evidence>
<name>A0A5M3ZEN0_ASPTE</name>
<evidence type="ECO:0000256" key="3">
    <source>
        <dbReference type="ARBA" id="ARBA00023242"/>
    </source>
</evidence>
<dbReference type="Proteomes" id="UP000452235">
    <property type="component" value="Unassembled WGS sequence"/>
</dbReference>
<proteinExistence type="predicted"/>
<dbReference type="VEuPathDB" id="FungiDB:ATEG_10346"/>
<dbReference type="SMART" id="SM00906">
    <property type="entry name" value="Fungal_trans"/>
    <property type="match status" value="1"/>
</dbReference>
<dbReference type="PANTHER" id="PTHR43374:SF1">
    <property type="entry name" value="FLAVIN PRENYLTRANSFERASE PAD1, MITOCHONDRIAL"/>
    <property type="match status" value="1"/>
</dbReference>
<sequence>MAANIDKQEIDRVLQSRRPVVAETTPKSVFTTLNNRDLGEGLIIGRDSQLLTPIPPEDLHLTDGGVIYLPSQANHRQTGLGARTYIPEVRSVLGLQNTFNTYPFMDARTADDRWKELVQIVPQRTEVLRFFQFYRQLAYPFNPILVDIDRFELDLCTYLNAYAAGVFESQSRSEKWATDRSIAHISLLLATLSAGAHFSDQNLPQRSIICHDLARRSFQALRLANFLFRPSLDTIQTMLILGNTLQNDGQSDAAWAQLGTTVRLAQTMGLHTERSIAYLPQNIQSKAKTLWFSIVWQDSLLSLCYDRPPIVSLKGWSLENTIYTKQGLSFTDVMHCLSRLGIEVTTADRDIQETAFYLNMLNHLDEVYQRALPHLTSRDNCRSMHEHLEHLALKMHLSLFVAVLTRPALRQPQIQDSSYGVLRERAKTSMIDASRAFLEFQALSVVPLRTWSMVHTALTSTLLLSTWDETRNDPESRDLQQRVIEVFSAVGSVGQPGDSAPEYGQWLSGRHIRALITLRNTVRYTLNQEREVGGLEENHILSETLLPTFDLPPGFPEAVDQVGASPVSYLDSIMNVPLFDFSQESGFL</sequence>
<dbReference type="PANTHER" id="PTHR43374">
    <property type="entry name" value="FLAVIN PRENYLTRANSFERASE"/>
    <property type="match status" value="1"/>
</dbReference>
<evidence type="ECO:0000313" key="6">
    <source>
        <dbReference type="Proteomes" id="UP000452235"/>
    </source>
</evidence>
<dbReference type="AlphaFoldDB" id="A0A5M3ZEN0"/>
<evidence type="ECO:0000256" key="2">
    <source>
        <dbReference type="ARBA" id="ARBA00023163"/>
    </source>
</evidence>
<dbReference type="CDD" id="cd12148">
    <property type="entry name" value="fungal_TF_MHR"/>
    <property type="match status" value="1"/>
</dbReference>
<dbReference type="GO" id="GO:0003677">
    <property type="term" value="F:DNA binding"/>
    <property type="evidence" value="ECO:0007669"/>
    <property type="project" value="InterPro"/>
</dbReference>
<keyword evidence="6" id="KW-1185">Reference proteome</keyword>
<keyword evidence="3" id="KW-0539">Nucleus</keyword>
<reference evidence="5 6" key="1">
    <citation type="submission" date="2020-01" db="EMBL/GenBank/DDBJ databases">
        <title>Aspergillus terreus IFO 6365 whole genome shotgun sequence.</title>
        <authorList>
            <person name="Kanamasa S."/>
            <person name="Takahashi H."/>
        </authorList>
    </citation>
    <scope>NUCLEOTIDE SEQUENCE [LARGE SCALE GENOMIC DNA]</scope>
    <source>
        <strain evidence="5 6">IFO 6365</strain>
    </source>
</reference>
<dbReference type="InterPro" id="IPR007219">
    <property type="entry name" value="XnlR_reg_dom"/>
</dbReference>
<organism evidence="5 6">
    <name type="scientific">Aspergillus terreus</name>
    <dbReference type="NCBI Taxonomy" id="33178"/>
    <lineage>
        <taxon>Eukaryota</taxon>
        <taxon>Fungi</taxon>
        <taxon>Dikarya</taxon>
        <taxon>Ascomycota</taxon>
        <taxon>Pezizomycotina</taxon>
        <taxon>Eurotiomycetes</taxon>
        <taxon>Eurotiomycetidae</taxon>
        <taxon>Eurotiales</taxon>
        <taxon>Aspergillaceae</taxon>
        <taxon>Aspergillus</taxon>
        <taxon>Aspergillus subgen. Circumdati</taxon>
    </lineage>
</organism>
<dbReference type="Pfam" id="PF04082">
    <property type="entry name" value="Fungal_trans"/>
    <property type="match status" value="1"/>
</dbReference>
<protein>
    <submittedName>
        <fullName evidence="5">Phenylacrylic acid decarboxylase</fullName>
    </submittedName>
</protein>
<feature type="domain" description="Xylanolytic transcriptional activator regulatory" evidence="4">
    <location>
        <begin position="254"/>
        <end position="326"/>
    </location>
</feature>
<keyword evidence="2" id="KW-0804">Transcription</keyword>
<accession>A0A5M3ZEN0</accession>
<keyword evidence="1" id="KW-0805">Transcription regulation</keyword>
<evidence type="ECO:0000313" key="5">
    <source>
        <dbReference type="EMBL" id="GFF21780.1"/>
    </source>
</evidence>
<dbReference type="GO" id="GO:0008270">
    <property type="term" value="F:zinc ion binding"/>
    <property type="evidence" value="ECO:0007669"/>
    <property type="project" value="InterPro"/>
</dbReference>
<dbReference type="OrthoDB" id="1747771at2759"/>